<reference evidence="3" key="1">
    <citation type="journal article" date="2019" name="Int. J. Syst. Evol. Microbiol.">
        <title>The Global Catalogue of Microorganisms (GCM) 10K type strain sequencing project: providing services to taxonomists for standard genome sequencing and annotation.</title>
        <authorList>
            <consortium name="The Broad Institute Genomics Platform"/>
            <consortium name="The Broad Institute Genome Sequencing Center for Infectious Disease"/>
            <person name="Wu L."/>
            <person name="Ma J."/>
        </authorList>
    </citation>
    <scope>NUCLEOTIDE SEQUENCE [LARGE SCALE GENOMIC DNA]</scope>
    <source>
        <strain evidence="3">KCTC 42456</strain>
    </source>
</reference>
<name>A0ABW5TXY6_9SPHI</name>
<dbReference type="SUPFAM" id="SSF143422">
    <property type="entry name" value="Transposase IS200-like"/>
    <property type="match status" value="1"/>
</dbReference>
<dbReference type="EMBL" id="JBHULV010000055">
    <property type="protein sequence ID" value="MFD2733458.1"/>
    <property type="molecule type" value="Genomic_DNA"/>
</dbReference>
<comment type="caution">
    <text evidence="2">The sequence shown here is derived from an EMBL/GenBank/DDBJ whole genome shotgun (WGS) entry which is preliminary data.</text>
</comment>
<dbReference type="Proteomes" id="UP001597546">
    <property type="component" value="Unassembled WGS sequence"/>
</dbReference>
<dbReference type="RefSeq" id="WP_379044147.1">
    <property type="nucleotide sequence ID" value="NZ_JBHSKW010000037.1"/>
</dbReference>
<proteinExistence type="predicted"/>
<dbReference type="SMART" id="SM01321">
    <property type="entry name" value="Y1_Tnp"/>
    <property type="match status" value="1"/>
</dbReference>
<feature type="domain" description="Transposase IS200-like" evidence="1">
    <location>
        <begin position="10"/>
        <end position="150"/>
    </location>
</feature>
<dbReference type="PANTHER" id="PTHR36966:SF1">
    <property type="entry name" value="REP-ASSOCIATED TYROSINE TRANSPOSASE"/>
    <property type="match status" value="1"/>
</dbReference>
<dbReference type="NCBIfam" id="NF047646">
    <property type="entry name" value="REP_Tyr_transpos"/>
    <property type="match status" value="1"/>
</dbReference>
<evidence type="ECO:0000313" key="2">
    <source>
        <dbReference type="EMBL" id="MFD2733458.1"/>
    </source>
</evidence>
<accession>A0ABW5TXY6</accession>
<dbReference type="PANTHER" id="PTHR36966">
    <property type="entry name" value="REP-ASSOCIATED TYROSINE TRANSPOSASE"/>
    <property type="match status" value="1"/>
</dbReference>
<keyword evidence="3" id="KW-1185">Reference proteome</keyword>
<evidence type="ECO:0000313" key="3">
    <source>
        <dbReference type="Proteomes" id="UP001597546"/>
    </source>
</evidence>
<dbReference type="Pfam" id="PF01797">
    <property type="entry name" value="Y1_Tnp"/>
    <property type="match status" value="1"/>
</dbReference>
<gene>
    <name evidence="2" type="ORF">ACFSSE_17245</name>
</gene>
<sequence>MSERGYTIKNQNAIHFITFAIVQWIDVFTRKEYADILIESLKYCQTNKGLKIHAWCIMSNHVHLIISVQAPNKLSDVLRDLKKFTSNNITKAILENPHESRKSWMLWIFRRAGEKNYKNKELQFWQQDNHPIECDTNEITETRLNYIHENPVRARVVWQSHEYVYSSAINYCTDGKGLLEIEFI</sequence>
<dbReference type="InterPro" id="IPR036515">
    <property type="entry name" value="Transposase_17_sf"/>
</dbReference>
<protein>
    <submittedName>
        <fullName evidence="2">Transposase</fullName>
    </submittedName>
</protein>
<dbReference type="Gene3D" id="3.30.70.1290">
    <property type="entry name" value="Transposase IS200-like"/>
    <property type="match status" value="1"/>
</dbReference>
<dbReference type="InterPro" id="IPR002686">
    <property type="entry name" value="Transposase_17"/>
</dbReference>
<dbReference type="InterPro" id="IPR052715">
    <property type="entry name" value="RAYT_transposase"/>
</dbReference>
<evidence type="ECO:0000259" key="1">
    <source>
        <dbReference type="SMART" id="SM01321"/>
    </source>
</evidence>
<organism evidence="2 3">
    <name type="scientific">Pedobacter alpinus</name>
    <dbReference type="NCBI Taxonomy" id="1590643"/>
    <lineage>
        <taxon>Bacteria</taxon>
        <taxon>Pseudomonadati</taxon>
        <taxon>Bacteroidota</taxon>
        <taxon>Sphingobacteriia</taxon>
        <taxon>Sphingobacteriales</taxon>
        <taxon>Sphingobacteriaceae</taxon>
        <taxon>Pedobacter</taxon>
    </lineage>
</organism>